<keyword evidence="2" id="KW-1133">Transmembrane helix</keyword>
<proteinExistence type="predicted"/>
<name>A0A5D0UDN1_9ACTN</name>
<evidence type="ECO:0000313" key="3">
    <source>
        <dbReference type="EMBL" id="TYC16601.1"/>
    </source>
</evidence>
<evidence type="ECO:0000256" key="2">
    <source>
        <dbReference type="SAM" id="Phobius"/>
    </source>
</evidence>
<gene>
    <name evidence="3" type="ORF">FXF65_08435</name>
</gene>
<keyword evidence="4" id="KW-1185">Reference proteome</keyword>
<keyword evidence="2" id="KW-0472">Membrane</keyword>
<evidence type="ECO:0000256" key="1">
    <source>
        <dbReference type="SAM" id="MobiDB-lite"/>
    </source>
</evidence>
<evidence type="ECO:0000313" key="4">
    <source>
        <dbReference type="Proteomes" id="UP000322634"/>
    </source>
</evidence>
<dbReference type="AlphaFoldDB" id="A0A5D0UDN1"/>
<feature type="transmembrane region" description="Helical" evidence="2">
    <location>
        <begin position="31"/>
        <end position="47"/>
    </location>
</feature>
<accession>A0A5D0UDN1</accession>
<keyword evidence="2" id="KW-0812">Transmembrane</keyword>
<dbReference type="OrthoDB" id="3482406at2"/>
<feature type="region of interest" description="Disordered" evidence="1">
    <location>
        <begin position="182"/>
        <end position="208"/>
    </location>
</feature>
<dbReference type="RefSeq" id="WP_148349153.1">
    <property type="nucleotide sequence ID" value="NZ_VSFF01000003.1"/>
</dbReference>
<protein>
    <submittedName>
        <fullName evidence="3">Uncharacterized protein</fullName>
    </submittedName>
</protein>
<reference evidence="3 4" key="1">
    <citation type="submission" date="2019-08" db="EMBL/GenBank/DDBJ databases">
        <title>Actinomadura sp. nov. CYP1-5 isolated from mountain soil.</title>
        <authorList>
            <person name="Songsumanus A."/>
            <person name="Kuncharoen N."/>
            <person name="Kudo T."/>
            <person name="Yuki M."/>
            <person name="Igarashi Y."/>
            <person name="Tanasupawat S."/>
        </authorList>
    </citation>
    <scope>NUCLEOTIDE SEQUENCE [LARGE SCALE GENOMIC DNA]</scope>
    <source>
        <strain evidence="3 4">GKU157</strain>
    </source>
</reference>
<organism evidence="3 4">
    <name type="scientific">Actinomadura syzygii</name>
    <dbReference type="NCBI Taxonomy" id="1427538"/>
    <lineage>
        <taxon>Bacteria</taxon>
        <taxon>Bacillati</taxon>
        <taxon>Actinomycetota</taxon>
        <taxon>Actinomycetes</taxon>
        <taxon>Streptosporangiales</taxon>
        <taxon>Thermomonosporaceae</taxon>
        <taxon>Actinomadura</taxon>
    </lineage>
</organism>
<dbReference type="EMBL" id="VSFF01000003">
    <property type="protein sequence ID" value="TYC16601.1"/>
    <property type="molecule type" value="Genomic_DNA"/>
</dbReference>
<sequence>MPVNEHTRPPPRRSVDWRTVRRTARRVAEPAGWWTVLLAGYLAMVSAVTPLEISVGAGAAAAGAAAAVAGRRALFDSSARPDGDVHSARMVAAGAVSGALLPWRIVADTARIVARGASGGDWTRLSVAPGPAARGAATLLMSASPATFVAAVDPGRGLLRVHRLTPGVSAFERRLRRTGLIAAPEATDRGTTGRGASDPGRARGGNAE</sequence>
<dbReference type="Proteomes" id="UP000322634">
    <property type="component" value="Unassembled WGS sequence"/>
</dbReference>
<comment type="caution">
    <text evidence="3">The sequence shown here is derived from an EMBL/GenBank/DDBJ whole genome shotgun (WGS) entry which is preliminary data.</text>
</comment>